<dbReference type="GO" id="GO:0008270">
    <property type="term" value="F:zinc ion binding"/>
    <property type="evidence" value="ECO:0007669"/>
    <property type="project" value="UniProtKB-KW"/>
</dbReference>
<dbReference type="Gene3D" id="3.30.40.10">
    <property type="entry name" value="Zinc/RING finger domain, C3HC4 (zinc finger)"/>
    <property type="match status" value="1"/>
</dbReference>
<dbReference type="SUPFAM" id="SSF46689">
    <property type="entry name" value="Homeodomain-like"/>
    <property type="match status" value="1"/>
</dbReference>
<dbReference type="SUPFAM" id="SSF57903">
    <property type="entry name" value="FYVE/PHD zinc finger"/>
    <property type="match status" value="1"/>
</dbReference>
<organism evidence="17 18">
    <name type="scientific">Ceratopteris richardii</name>
    <name type="common">Triangle waterfern</name>
    <dbReference type="NCBI Taxonomy" id="49495"/>
    <lineage>
        <taxon>Eukaryota</taxon>
        <taxon>Viridiplantae</taxon>
        <taxon>Streptophyta</taxon>
        <taxon>Embryophyta</taxon>
        <taxon>Tracheophyta</taxon>
        <taxon>Polypodiopsida</taxon>
        <taxon>Polypodiidae</taxon>
        <taxon>Polypodiales</taxon>
        <taxon>Pteridineae</taxon>
        <taxon>Pteridaceae</taxon>
        <taxon>Parkerioideae</taxon>
        <taxon>Ceratopteris</taxon>
    </lineage>
</organism>
<dbReference type="PROSITE" id="PS01359">
    <property type="entry name" value="ZF_PHD_1"/>
    <property type="match status" value="1"/>
</dbReference>
<dbReference type="InterPro" id="IPR009057">
    <property type="entry name" value="Homeodomain-like_sf"/>
</dbReference>
<dbReference type="InterPro" id="IPR019786">
    <property type="entry name" value="Zinc_finger_PHD-type_CS"/>
</dbReference>
<dbReference type="EMBL" id="CM035435">
    <property type="protein sequence ID" value="KAH7289519.1"/>
    <property type="molecule type" value="Genomic_DNA"/>
</dbReference>
<dbReference type="SMART" id="SM00249">
    <property type="entry name" value="PHD"/>
    <property type="match status" value="1"/>
</dbReference>
<reference evidence="17" key="1">
    <citation type="submission" date="2021-08" db="EMBL/GenBank/DDBJ databases">
        <title>WGS assembly of Ceratopteris richardii.</title>
        <authorList>
            <person name="Marchant D.B."/>
            <person name="Chen G."/>
            <person name="Jenkins J."/>
            <person name="Shu S."/>
            <person name="Leebens-Mack J."/>
            <person name="Grimwood J."/>
            <person name="Schmutz J."/>
            <person name="Soltis P."/>
            <person name="Soltis D."/>
            <person name="Chen Z.-H."/>
        </authorList>
    </citation>
    <scope>NUCLEOTIDE SEQUENCE</scope>
    <source>
        <strain evidence="17">Whitten #5841</strain>
        <tissue evidence="17">Leaf</tissue>
    </source>
</reference>
<name>A0A8T2QZI3_CERRI</name>
<keyword evidence="8 11" id="KW-0371">Homeobox</keyword>
<dbReference type="InterPro" id="IPR045876">
    <property type="entry name" value="PRHA-like_PHD-finger"/>
</dbReference>
<keyword evidence="9" id="KW-0804">Transcription</keyword>
<feature type="domain" description="PHD-type" evidence="15">
    <location>
        <begin position="237"/>
        <end position="294"/>
    </location>
</feature>
<keyword evidence="4 12" id="KW-0863">Zinc-finger</keyword>
<dbReference type="InterPro" id="IPR013083">
    <property type="entry name" value="Znf_RING/FYVE/PHD"/>
</dbReference>
<dbReference type="PROSITE" id="PS50071">
    <property type="entry name" value="HOMEOBOX_2"/>
    <property type="match status" value="1"/>
</dbReference>
<dbReference type="EMBL" id="CM035435">
    <property type="protein sequence ID" value="KAH7289517.1"/>
    <property type="molecule type" value="Genomic_DNA"/>
</dbReference>
<evidence type="ECO:0000256" key="5">
    <source>
        <dbReference type="ARBA" id="ARBA00022833"/>
    </source>
</evidence>
<dbReference type="InterPro" id="IPR001356">
    <property type="entry name" value="HD"/>
</dbReference>
<evidence type="ECO:0000256" key="8">
    <source>
        <dbReference type="ARBA" id="ARBA00023155"/>
    </source>
</evidence>
<dbReference type="GO" id="GO:0006355">
    <property type="term" value="P:regulation of DNA-templated transcription"/>
    <property type="evidence" value="ECO:0007669"/>
    <property type="project" value="UniProtKB-ARBA"/>
</dbReference>
<evidence type="ECO:0000256" key="12">
    <source>
        <dbReference type="PROSITE-ProRule" id="PRU00146"/>
    </source>
</evidence>
<dbReference type="PANTHER" id="PTHR12628">
    <property type="entry name" value="POLYCOMB-LIKE TRANSCRIPTION FACTOR"/>
    <property type="match status" value="1"/>
</dbReference>
<dbReference type="CDD" id="cd00086">
    <property type="entry name" value="homeodomain"/>
    <property type="match status" value="1"/>
</dbReference>
<dbReference type="PANTHER" id="PTHR12628:SF10">
    <property type="entry name" value="HOMEOBOX DOMAIN-CONTAINING PROTEIN"/>
    <property type="match status" value="1"/>
</dbReference>
<keyword evidence="18" id="KW-1185">Reference proteome</keyword>
<comment type="caution">
    <text evidence="17">The sequence shown here is derived from an EMBL/GenBank/DDBJ whole genome shotgun (WGS) entry which is preliminary data.</text>
</comment>
<dbReference type="Gene3D" id="1.10.10.60">
    <property type="entry name" value="Homeodomain-like"/>
    <property type="match status" value="1"/>
</dbReference>
<evidence type="ECO:0000259" key="16">
    <source>
        <dbReference type="PROSITE" id="PS50071"/>
    </source>
</evidence>
<keyword evidence="5" id="KW-0862">Zinc</keyword>
<comment type="subcellular location">
    <subcellularLocation>
        <location evidence="1 11 13">Nucleus</location>
    </subcellularLocation>
</comment>
<keyword evidence="3" id="KW-0479">Metal-binding</keyword>
<dbReference type="InterPro" id="IPR001965">
    <property type="entry name" value="Znf_PHD"/>
</dbReference>
<dbReference type="GO" id="GO:0010557">
    <property type="term" value="P:positive regulation of macromolecule biosynthetic process"/>
    <property type="evidence" value="ECO:0007669"/>
    <property type="project" value="UniProtKB-ARBA"/>
</dbReference>
<gene>
    <name evidence="17" type="ORF">KP509_30G007000</name>
</gene>
<dbReference type="OMA" id="KVANSHS"/>
<evidence type="ECO:0000256" key="1">
    <source>
        <dbReference type="ARBA" id="ARBA00004123"/>
    </source>
</evidence>
<evidence type="ECO:0000256" key="4">
    <source>
        <dbReference type="ARBA" id="ARBA00022771"/>
    </source>
</evidence>
<dbReference type="EMBL" id="CM035435">
    <property type="protein sequence ID" value="KAH7289518.1"/>
    <property type="molecule type" value="Genomic_DNA"/>
</dbReference>
<dbReference type="CDD" id="cd15504">
    <property type="entry name" value="PHD_PRHA_like"/>
    <property type="match status" value="1"/>
</dbReference>
<evidence type="ECO:0000256" key="14">
    <source>
        <dbReference type="SAM" id="MobiDB-lite"/>
    </source>
</evidence>
<dbReference type="GO" id="GO:0045814">
    <property type="term" value="P:negative regulation of gene expression, epigenetic"/>
    <property type="evidence" value="ECO:0007669"/>
    <property type="project" value="TreeGrafter"/>
</dbReference>
<dbReference type="Proteomes" id="UP000825935">
    <property type="component" value="Chromosome 30"/>
</dbReference>
<evidence type="ECO:0000256" key="7">
    <source>
        <dbReference type="ARBA" id="ARBA00023125"/>
    </source>
</evidence>
<keyword evidence="6" id="KW-0805">Transcription regulation</keyword>
<comment type="similarity">
    <text evidence="2">Belongs to the PHD-associated homeobox family.</text>
</comment>
<protein>
    <recommendedName>
        <fullName evidence="19">Pathogenesis-related homeodomain protein</fullName>
    </recommendedName>
</protein>
<evidence type="ECO:0000313" key="17">
    <source>
        <dbReference type="EMBL" id="KAH7289519.1"/>
    </source>
</evidence>
<sequence length="656" mass="74757">MRQESNQSPQDLSLKLYNIKQQKVTEHPQAHVVAANFKRQRYKQGGLRALGKEGYSQKNLLSGKANVSTSLQVVSKIKRKSGKKGLDYQKSKHTVCSGRHKQGQDVQLKRLGQTSHSGKSLQLKKVSEELKKQCLRRKRKRDEFDENDTFRIKKRVKYLINRMNKEQNLIDAYSTEGWKGQSREKLRPERELQKARSQILRLQLAIREAVKELDLLGSEGTMKEYIFNSYGQIYHEDIFCAICKRQDVMTNNDIILCDGACDRAFHQLCLEPALKTDEIPPDDEGWLCPVCECKSECLDAVNAYFGTTYGVEDPWRKIFSEAVSVGNSCNSLLPAVEDWPSDDSGDLDYVPGQDNYDSKLDFRDQVGSGGDSISLCSSDNNMSDSDTSASTFSKRSLLDELAEIMESENDCRVEVDLGVGNISNIEENMTLIDGKRQRKEVDYKKLHDEMFGKSLSTEEASEDEEWGPRKRLRKSRDDSQISRTRVKETNMIAFSSENLALTESSSKLQNKQRRVFLSPHAVEKLRAAFKENPLPSRACKEGLSKQLGLSFGRVHVWFKNVRCAALKKGLIQRARQGGKKLLRATSTQREWQGSGSLEFRKESGKEQWLILMDKLNDAQLKLDKLRSYLKHPQTLEPDSKHLVFVPVAELKEAPRP</sequence>
<dbReference type="InterPro" id="IPR011011">
    <property type="entry name" value="Znf_FYVE_PHD"/>
</dbReference>
<dbReference type="GO" id="GO:0005634">
    <property type="term" value="C:nucleus"/>
    <property type="evidence" value="ECO:0007669"/>
    <property type="project" value="UniProtKB-SubCell"/>
</dbReference>
<keyword evidence="10 11" id="KW-0539">Nucleus</keyword>
<evidence type="ECO:0000256" key="2">
    <source>
        <dbReference type="ARBA" id="ARBA00007427"/>
    </source>
</evidence>
<proteinExistence type="inferred from homology"/>
<evidence type="ECO:0000256" key="11">
    <source>
        <dbReference type="PROSITE-ProRule" id="PRU00108"/>
    </source>
</evidence>
<keyword evidence="7 11" id="KW-0238">DNA-binding</keyword>
<dbReference type="PROSITE" id="PS50016">
    <property type="entry name" value="ZF_PHD_2"/>
    <property type="match status" value="1"/>
</dbReference>
<evidence type="ECO:0000313" key="18">
    <source>
        <dbReference type="Proteomes" id="UP000825935"/>
    </source>
</evidence>
<dbReference type="Pfam" id="PF00046">
    <property type="entry name" value="Homeodomain"/>
    <property type="match status" value="1"/>
</dbReference>
<evidence type="ECO:0008006" key="19">
    <source>
        <dbReference type="Google" id="ProtNLM"/>
    </source>
</evidence>
<evidence type="ECO:0000256" key="9">
    <source>
        <dbReference type="ARBA" id="ARBA00023163"/>
    </source>
</evidence>
<dbReference type="FunFam" id="3.30.40.10:FF:000270">
    <property type="entry name" value="pathogenesis-related homeodomain protein-like"/>
    <property type="match status" value="1"/>
</dbReference>
<evidence type="ECO:0000256" key="10">
    <source>
        <dbReference type="ARBA" id="ARBA00023242"/>
    </source>
</evidence>
<dbReference type="OrthoDB" id="1903104at2759"/>
<dbReference type="GO" id="GO:0043565">
    <property type="term" value="F:sequence-specific DNA binding"/>
    <property type="evidence" value="ECO:0007669"/>
    <property type="project" value="UniProtKB-ARBA"/>
</dbReference>
<feature type="region of interest" description="Disordered" evidence="14">
    <location>
        <begin position="454"/>
        <end position="482"/>
    </location>
</feature>
<accession>A0A8T2QZI3</accession>
<dbReference type="Pfam" id="PF00628">
    <property type="entry name" value="PHD"/>
    <property type="match status" value="1"/>
</dbReference>
<feature type="DNA-binding region" description="Homeobox" evidence="11">
    <location>
        <begin position="510"/>
        <end position="569"/>
    </location>
</feature>
<dbReference type="SMART" id="SM00389">
    <property type="entry name" value="HOX"/>
    <property type="match status" value="1"/>
</dbReference>
<dbReference type="GO" id="GO:0003682">
    <property type="term" value="F:chromatin binding"/>
    <property type="evidence" value="ECO:0007669"/>
    <property type="project" value="TreeGrafter"/>
</dbReference>
<evidence type="ECO:0000256" key="3">
    <source>
        <dbReference type="ARBA" id="ARBA00022723"/>
    </source>
</evidence>
<dbReference type="InterPro" id="IPR019787">
    <property type="entry name" value="Znf_PHD-finger"/>
</dbReference>
<dbReference type="AlphaFoldDB" id="A0A8T2QZI3"/>
<evidence type="ECO:0000259" key="15">
    <source>
        <dbReference type="PROSITE" id="PS50016"/>
    </source>
</evidence>
<feature type="domain" description="Homeobox" evidence="16">
    <location>
        <begin position="508"/>
        <end position="568"/>
    </location>
</feature>
<evidence type="ECO:0000256" key="6">
    <source>
        <dbReference type="ARBA" id="ARBA00023015"/>
    </source>
</evidence>
<evidence type="ECO:0000256" key="13">
    <source>
        <dbReference type="RuleBase" id="RU000682"/>
    </source>
</evidence>